<feature type="transmembrane region" description="Helical" evidence="1">
    <location>
        <begin position="78"/>
        <end position="96"/>
    </location>
</feature>
<dbReference type="RefSeq" id="WP_086540674.1">
    <property type="nucleotide sequence ID" value="NZ_MSSW01000010.1"/>
</dbReference>
<evidence type="ECO:0000313" key="2">
    <source>
        <dbReference type="EMBL" id="REG91500.1"/>
    </source>
</evidence>
<feature type="transmembrane region" description="Helical" evidence="1">
    <location>
        <begin position="299"/>
        <end position="322"/>
    </location>
</feature>
<feature type="transmembrane region" description="Helical" evidence="1">
    <location>
        <begin position="128"/>
        <end position="146"/>
    </location>
</feature>
<keyword evidence="1" id="KW-0472">Membrane</keyword>
<name>A0A3E0E1I0_9BACT</name>
<accession>A0A3E0E1I0</accession>
<feature type="transmembrane region" description="Helical" evidence="1">
    <location>
        <begin position="176"/>
        <end position="194"/>
    </location>
</feature>
<protein>
    <recommendedName>
        <fullName evidence="4">Dolichyl-phosphate-mannose-protein mannosyltransferase</fullName>
    </recommendedName>
</protein>
<organism evidence="2 3">
    <name type="scientific">Algoriphagus antarcticus</name>
    <dbReference type="NCBI Taxonomy" id="238540"/>
    <lineage>
        <taxon>Bacteria</taxon>
        <taxon>Pseudomonadati</taxon>
        <taxon>Bacteroidota</taxon>
        <taxon>Cytophagia</taxon>
        <taxon>Cytophagales</taxon>
        <taxon>Cyclobacteriaceae</taxon>
        <taxon>Algoriphagus</taxon>
    </lineage>
</organism>
<keyword evidence="1" id="KW-0812">Transmembrane</keyword>
<sequence length="521" mass="61731">MDKIKTNSFLLFWSFLGLGALITIWFLPWRFQVNDDEIMMWLVSGAYTGEPESFAVFIHPILSWVFSRLYTLAPDIKWYPLTWFLVMYLSYLGLILSLDRAKIGYFWINTLSLFCLCLFLHFALFLQFTMVAGVAGFSGLLLLDFWHRKKSKAIFMMSLVLITFSVLIRWESYALMLIAFGFYFGSFRLAKYFFKDSRIFLIPFILLLVLVGTKIVWEKQSEYSVFLEYNKARASVSDHPVFYRHILDEKLDRESNWFFFSQWMMEDENISIKDLEGLKYKLDAEFFSLDQLFSSFTRLISVIRAEAFKSVFSFILIVLYFYKFKVSKLSLIFFGTWVLFFFIFNHFFVLNGRVVILFFLPLLFPLVLESTLESFRKTLFLILSTLVILLFGYHLTNFFKEANARQVMQDEYLSLTGQIPDNTLLVLEGYKENYLGINYSMENPVPLLSLGWISKSPFQKEKLHKIGLTQLSEAKEFYLLGVDIHEEFYFPEYMNFLSGDFQLVNKTELENFILFHYSKWY</sequence>
<dbReference type="AlphaFoldDB" id="A0A3E0E1I0"/>
<reference evidence="2 3" key="1">
    <citation type="submission" date="2018-08" db="EMBL/GenBank/DDBJ databases">
        <title>Genomic Encyclopedia of Archaeal and Bacterial Type Strains, Phase II (KMG-II): from individual species to whole genera.</title>
        <authorList>
            <person name="Goeker M."/>
        </authorList>
    </citation>
    <scope>NUCLEOTIDE SEQUENCE [LARGE SCALE GENOMIC DNA]</scope>
    <source>
        <strain evidence="2 3">DSM 15986</strain>
    </source>
</reference>
<feature type="transmembrane region" description="Helical" evidence="1">
    <location>
        <begin position="354"/>
        <end position="372"/>
    </location>
</feature>
<comment type="caution">
    <text evidence="2">The sequence shown here is derived from an EMBL/GenBank/DDBJ whole genome shotgun (WGS) entry which is preliminary data.</text>
</comment>
<feature type="transmembrane region" description="Helical" evidence="1">
    <location>
        <begin position="153"/>
        <end position="170"/>
    </location>
</feature>
<dbReference type="OrthoDB" id="817762at2"/>
<dbReference type="EMBL" id="QUNF01000004">
    <property type="protein sequence ID" value="REG91500.1"/>
    <property type="molecule type" value="Genomic_DNA"/>
</dbReference>
<keyword evidence="1" id="KW-1133">Transmembrane helix</keyword>
<evidence type="ECO:0008006" key="4">
    <source>
        <dbReference type="Google" id="ProtNLM"/>
    </source>
</evidence>
<feature type="transmembrane region" description="Helical" evidence="1">
    <location>
        <begin position="9"/>
        <end position="31"/>
    </location>
</feature>
<feature type="transmembrane region" description="Helical" evidence="1">
    <location>
        <begin position="103"/>
        <end position="122"/>
    </location>
</feature>
<gene>
    <name evidence="2" type="ORF">C8N25_104114</name>
</gene>
<feature type="transmembrane region" description="Helical" evidence="1">
    <location>
        <begin position="329"/>
        <end position="348"/>
    </location>
</feature>
<feature type="transmembrane region" description="Helical" evidence="1">
    <location>
        <begin position="199"/>
        <end position="217"/>
    </location>
</feature>
<dbReference type="Proteomes" id="UP000256405">
    <property type="component" value="Unassembled WGS sequence"/>
</dbReference>
<evidence type="ECO:0000256" key="1">
    <source>
        <dbReference type="SAM" id="Phobius"/>
    </source>
</evidence>
<feature type="transmembrane region" description="Helical" evidence="1">
    <location>
        <begin position="379"/>
        <end position="399"/>
    </location>
</feature>
<evidence type="ECO:0000313" key="3">
    <source>
        <dbReference type="Proteomes" id="UP000256405"/>
    </source>
</evidence>
<keyword evidence="3" id="KW-1185">Reference proteome</keyword>
<proteinExistence type="predicted"/>